<dbReference type="AlphaFoldDB" id="A0A8B6E856"/>
<dbReference type="OrthoDB" id="5980153at2759"/>
<keyword evidence="2" id="KW-1185">Reference proteome</keyword>
<dbReference type="EMBL" id="UYJE01004620">
    <property type="protein sequence ID" value="VDI29760.1"/>
    <property type="molecule type" value="Genomic_DNA"/>
</dbReference>
<dbReference type="Proteomes" id="UP000596742">
    <property type="component" value="Unassembled WGS sequence"/>
</dbReference>
<evidence type="ECO:0000313" key="2">
    <source>
        <dbReference type="Proteomes" id="UP000596742"/>
    </source>
</evidence>
<organism evidence="1 2">
    <name type="scientific">Mytilus galloprovincialis</name>
    <name type="common">Mediterranean mussel</name>
    <dbReference type="NCBI Taxonomy" id="29158"/>
    <lineage>
        <taxon>Eukaryota</taxon>
        <taxon>Metazoa</taxon>
        <taxon>Spiralia</taxon>
        <taxon>Lophotrochozoa</taxon>
        <taxon>Mollusca</taxon>
        <taxon>Bivalvia</taxon>
        <taxon>Autobranchia</taxon>
        <taxon>Pteriomorphia</taxon>
        <taxon>Mytilida</taxon>
        <taxon>Mytiloidea</taxon>
        <taxon>Mytilidae</taxon>
        <taxon>Mytilinae</taxon>
        <taxon>Mytilus</taxon>
    </lineage>
</organism>
<sequence length="89" mass="10365">MYQKRVRRAKKIINMKTTKVTIPTLRPAKKLREDIMKNIQSGDIYIGEEVAPNNITTTKIKMFMVAKYHIQDRLLFRIKSNLGLRGSVC</sequence>
<comment type="caution">
    <text evidence="1">The sequence shown here is derived from an EMBL/GenBank/DDBJ whole genome shotgun (WGS) entry which is preliminary data.</text>
</comment>
<protein>
    <submittedName>
        <fullName evidence="1">Uncharacterized protein</fullName>
    </submittedName>
</protein>
<proteinExistence type="predicted"/>
<evidence type="ECO:0000313" key="1">
    <source>
        <dbReference type="EMBL" id="VDI29760.1"/>
    </source>
</evidence>
<name>A0A8B6E856_MYTGA</name>
<reference evidence="1" key="1">
    <citation type="submission" date="2018-11" db="EMBL/GenBank/DDBJ databases">
        <authorList>
            <person name="Alioto T."/>
            <person name="Alioto T."/>
        </authorList>
    </citation>
    <scope>NUCLEOTIDE SEQUENCE</scope>
</reference>
<accession>A0A8B6E856</accession>
<gene>
    <name evidence="1" type="ORF">MGAL_10B071067</name>
</gene>